<dbReference type="Pfam" id="PF13649">
    <property type="entry name" value="Methyltransf_25"/>
    <property type="match status" value="1"/>
</dbReference>
<evidence type="ECO:0000313" key="2">
    <source>
        <dbReference type="EMBL" id="TQM91643.1"/>
    </source>
</evidence>
<evidence type="ECO:0000313" key="3">
    <source>
        <dbReference type="Proteomes" id="UP000320582"/>
    </source>
</evidence>
<dbReference type="EMBL" id="VFPT01000001">
    <property type="protein sequence ID" value="TQM91643.1"/>
    <property type="molecule type" value="Genomic_DNA"/>
</dbReference>
<gene>
    <name evidence="2" type="ORF">BD293_0218</name>
</gene>
<dbReference type="Gene3D" id="3.40.50.150">
    <property type="entry name" value="Vaccinia Virus protein VP39"/>
    <property type="match status" value="1"/>
</dbReference>
<name>A0A543K9A8_9RHOB</name>
<dbReference type="InterPro" id="IPR041698">
    <property type="entry name" value="Methyltransf_25"/>
</dbReference>
<feature type="domain" description="Methyltransferase" evidence="1">
    <location>
        <begin position="37"/>
        <end position="127"/>
    </location>
</feature>
<protein>
    <submittedName>
        <fullName evidence="2">Methyltransferase family protein</fullName>
    </submittedName>
</protein>
<dbReference type="AlphaFoldDB" id="A0A543K9A8"/>
<dbReference type="InterPro" id="IPR029063">
    <property type="entry name" value="SAM-dependent_MTases_sf"/>
</dbReference>
<accession>A0A543K9A8</accession>
<keyword evidence="3" id="KW-1185">Reference proteome</keyword>
<reference evidence="2 3" key="1">
    <citation type="submission" date="2019-06" db="EMBL/GenBank/DDBJ databases">
        <title>Genomic Encyclopedia of Archaeal and Bacterial Type Strains, Phase II (KMG-II): from individual species to whole genera.</title>
        <authorList>
            <person name="Goeker M."/>
        </authorList>
    </citation>
    <scope>NUCLEOTIDE SEQUENCE [LARGE SCALE GENOMIC DNA]</scope>
    <source>
        <strain evidence="2 3">DSM 18423</strain>
    </source>
</reference>
<organism evidence="2 3">
    <name type="scientific">Roseinatronobacter monicus</name>
    <dbReference type="NCBI Taxonomy" id="393481"/>
    <lineage>
        <taxon>Bacteria</taxon>
        <taxon>Pseudomonadati</taxon>
        <taxon>Pseudomonadota</taxon>
        <taxon>Alphaproteobacteria</taxon>
        <taxon>Rhodobacterales</taxon>
        <taxon>Paracoccaceae</taxon>
        <taxon>Roseinatronobacter</taxon>
    </lineage>
</organism>
<comment type="caution">
    <text evidence="2">The sequence shown here is derived from an EMBL/GenBank/DDBJ whole genome shotgun (WGS) entry which is preliminary data.</text>
</comment>
<dbReference type="GO" id="GO:0032259">
    <property type="term" value="P:methylation"/>
    <property type="evidence" value="ECO:0007669"/>
    <property type="project" value="UniProtKB-KW"/>
</dbReference>
<sequence length="261" mass="27416">MGFSATWLALREPADHAARDSALLLAAAQAAGPEPVIVDLGCGTGSTIRAFDAPLKQVARWRLVDNDASLLEQAAAGAKTGVTTHQLDLRDLHKLPLDGASLVTASALLDLCARDWVTSLADHLARHALPFYAALNYDGTMRWSPVDPADADVTLAFNQHQRGDKGFGPALGPDAAEAIAEIFAAAGFRVLQADSPWQLGPSAAALQRELLAGIAGAATEAGEAKAASWQGRRIAQLAQAQCRIGHRDLLALPPDIELRTA</sequence>
<evidence type="ECO:0000259" key="1">
    <source>
        <dbReference type="Pfam" id="PF13649"/>
    </source>
</evidence>
<dbReference type="GO" id="GO:0008168">
    <property type="term" value="F:methyltransferase activity"/>
    <property type="evidence" value="ECO:0007669"/>
    <property type="project" value="UniProtKB-KW"/>
</dbReference>
<dbReference type="SUPFAM" id="SSF53335">
    <property type="entry name" value="S-adenosyl-L-methionine-dependent methyltransferases"/>
    <property type="match status" value="1"/>
</dbReference>
<keyword evidence="2" id="KW-0489">Methyltransferase</keyword>
<keyword evidence="2" id="KW-0808">Transferase</keyword>
<dbReference type="OrthoDB" id="7273451at2"/>
<dbReference type="Proteomes" id="UP000320582">
    <property type="component" value="Unassembled WGS sequence"/>
</dbReference>
<proteinExistence type="predicted"/>
<dbReference type="RefSeq" id="WP_142079415.1">
    <property type="nucleotide sequence ID" value="NZ_VFPT01000001.1"/>
</dbReference>